<keyword evidence="3" id="KW-0812">Transmembrane</keyword>
<sequence length="939" mass="104537">MTDQYYTKTNDEKDPNAVLVLLATQSCNRRGISPEASYKTVADRNNDVLMACTVYPLSMHPPSGSSSSIHGLIYWKHSGYQHWMDGVPNPQTGSKLDHVQKNSISLKPITFRNADAYLIVPALRLYEHFTLRFSVKTVQSNGLILFNPGSFAVDFIAFEISQGQIFVNFDMGSGVQRHGLLGVRVDDNRWHTVELIRTDMEKNILTLRVDFGMRKKHSAIDIKVTHGERSKNFNFAEKLYVGGVPKSVILKWREKLPIIHGFQGCLANLSVNNQPSRDLLNEAAQTSHNQTNPNYVSMEDVVSGCLDRPTGAPRCPLQTSGQLLGGPELDGVSARFVNNAYCLNDGICLLMWSTLKCSCELTSFQGSRCSKTAATQRFGVRVPLHESTSQSSSITKNSDSNGRIESIGYLRLSYTDSVRNTHQEEFVMGIQTTKKMSTIHNSFEETKLHVIQTLMLVTNSAQTGDYLHLYLRYESEYIRARLVLALSTLRLVTYLSAKSVSKSTYSGFKCSSTSVPEQARVKLCHIQLFIRLSSCLFSKKMKINPGHRGKQFNGQEVIWLGHAPSLNRTDFFQGYMSGVYYNGLLLSEISAGLTYLPFIHVTKYANVEYVENFEASISSMSPFGSPKKRSDTTSVNYQNHSMDLTGQHNYDGISNTQADAESIHPNHLETLVRTRGNYLPSQKSDHYQSYDVSLTRSEVQGSIHDQVNIWLLVCLSGAGFVMLASLTFLAYRFHFRQFLCCRPSRRIRRQQKQNLTKLSERNNEDLTDIGAQQTIGIPNSLRCSPVLISSSCSSVPITSVTQLDGSATEIYNSALALMLSKAVLSDPGDKSGHQCSPSCLPIHLSDKPPSVVYLDRNSLISATAPTLYHPFASFPFSTVEQTSSVSPYSTSSSPVVDLIKPTLNVHCTPVKPTNDVELHDLCKTGHKDSNQAVFDAPQF</sequence>
<accession>A0A8E0S4H5</accession>
<dbReference type="InterPro" id="IPR013320">
    <property type="entry name" value="ConA-like_dom_sf"/>
</dbReference>
<keyword evidence="1" id="KW-1015">Disulfide bond</keyword>
<dbReference type="InterPro" id="IPR000742">
    <property type="entry name" value="EGF"/>
</dbReference>
<feature type="domain" description="Laminin G" evidence="4">
    <location>
        <begin position="107"/>
        <end position="305"/>
    </location>
</feature>
<dbReference type="SUPFAM" id="SSF49899">
    <property type="entry name" value="Concanavalin A-like lectins/glucanases"/>
    <property type="match status" value="1"/>
</dbReference>
<dbReference type="InterPro" id="IPR050372">
    <property type="entry name" value="Neurexin-related_CASP"/>
</dbReference>
<evidence type="ECO:0000313" key="6">
    <source>
        <dbReference type="EMBL" id="KAA0199059.1"/>
    </source>
</evidence>
<dbReference type="Gene3D" id="2.10.25.10">
    <property type="entry name" value="Laminin"/>
    <property type="match status" value="1"/>
</dbReference>
<dbReference type="PROSITE" id="PS50026">
    <property type="entry name" value="EGF_3"/>
    <property type="match status" value="1"/>
</dbReference>
<dbReference type="PROSITE" id="PS50025">
    <property type="entry name" value="LAM_G_DOMAIN"/>
    <property type="match status" value="1"/>
</dbReference>
<dbReference type="EMBL" id="LUCM01001348">
    <property type="protein sequence ID" value="KAA0199059.1"/>
    <property type="molecule type" value="Genomic_DNA"/>
</dbReference>
<dbReference type="SMART" id="SM00282">
    <property type="entry name" value="LamG"/>
    <property type="match status" value="1"/>
</dbReference>
<proteinExistence type="predicted"/>
<protein>
    <submittedName>
        <fullName evidence="6">Uncharacterized protein</fullName>
    </submittedName>
</protein>
<evidence type="ECO:0000313" key="7">
    <source>
        <dbReference type="Proteomes" id="UP000728185"/>
    </source>
</evidence>
<dbReference type="Proteomes" id="UP000728185">
    <property type="component" value="Unassembled WGS sequence"/>
</dbReference>
<name>A0A8E0S4H5_9TREM</name>
<evidence type="ECO:0000259" key="5">
    <source>
        <dbReference type="PROSITE" id="PS50026"/>
    </source>
</evidence>
<dbReference type="InterPro" id="IPR001791">
    <property type="entry name" value="Laminin_G"/>
</dbReference>
<feature type="domain" description="EGF-like" evidence="5">
    <location>
        <begin position="328"/>
        <end position="370"/>
    </location>
</feature>
<keyword evidence="3" id="KW-0472">Membrane</keyword>
<dbReference type="PANTHER" id="PTHR15036:SF49">
    <property type="entry name" value="AXOTACTIN"/>
    <property type="match status" value="1"/>
</dbReference>
<dbReference type="PANTHER" id="PTHR15036">
    <property type="entry name" value="PIKACHURIN-LIKE PROTEIN"/>
    <property type="match status" value="1"/>
</dbReference>
<keyword evidence="3" id="KW-1133">Transmembrane helix</keyword>
<keyword evidence="2" id="KW-0245">EGF-like domain</keyword>
<dbReference type="Pfam" id="PF02210">
    <property type="entry name" value="Laminin_G_2"/>
    <property type="match status" value="1"/>
</dbReference>
<evidence type="ECO:0000256" key="3">
    <source>
        <dbReference type="SAM" id="Phobius"/>
    </source>
</evidence>
<comment type="caution">
    <text evidence="2">Lacks conserved residue(s) required for the propagation of feature annotation.</text>
</comment>
<evidence type="ECO:0000256" key="2">
    <source>
        <dbReference type="PROSITE-ProRule" id="PRU00076"/>
    </source>
</evidence>
<evidence type="ECO:0000259" key="4">
    <source>
        <dbReference type="PROSITE" id="PS50025"/>
    </source>
</evidence>
<keyword evidence="7" id="KW-1185">Reference proteome</keyword>
<dbReference type="Gene3D" id="2.60.120.200">
    <property type="match status" value="2"/>
</dbReference>
<reference evidence="6" key="1">
    <citation type="submission" date="2019-05" db="EMBL/GenBank/DDBJ databases">
        <title>Annotation for the trematode Fasciolopsis buski.</title>
        <authorList>
            <person name="Choi Y.-J."/>
        </authorList>
    </citation>
    <scope>NUCLEOTIDE SEQUENCE</scope>
    <source>
        <strain evidence="6">HT</strain>
        <tissue evidence="6">Whole worm</tissue>
    </source>
</reference>
<dbReference type="CDD" id="cd00110">
    <property type="entry name" value="LamG"/>
    <property type="match status" value="1"/>
</dbReference>
<feature type="transmembrane region" description="Helical" evidence="3">
    <location>
        <begin position="709"/>
        <end position="731"/>
    </location>
</feature>
<evidence type="ECO:0000256" key="1">
    <source>
        <dbReference type="ARBA" id="ARBA00023157"/>
    </source>
</evidence>
<gene>
    <name evidence="6" type="ORF">FBUS_00196</name>
</gene>
<dbReference type="OrthoDB" id="6275838at2759"/>
<comment type="caution">
    <text evidence="6">The sequence shown here is derived from an EMBL/GenBank/DDBJ whole genome shotgun (WGS) entry which is preliminary data.</text>
</comment>
<organism evidence="6 7">
    <name type="scientific">Fasciolopsis buskii</name>
    <dbReference type="NCBI Taxonomy" id="27845"/>
    <lineage>
        <taxon>Eukaryota</taxon>
        <taxon>Metazoa</taxon>
        <taxon>Spiralia</taxon>
        <taxon>Lophotrochozoa</taxon>
        <taxon>Platyhelminthes</taxon>
        <taxon>Trematoda</taxon>
        <taxon>Digenea</taxon>
        <taxon>Plagiorchiida</taxon>
        <taxon>Echinostomata</taxon>
        <taxon>Echinostomatoidea</taxon>
        <taxon>Fasciolidae</taxon>
        <taxon>Fasciolopsis</taxon>
    </lineage>
</organism>
<dbReference type="AlphaFoldDB" id="A0A8E0S4H5"/>
<dbReference type="GO" id="GO:0016020">
    <property type="term" value="C:membrane"/>
    <property type="evidence" value="ECO:0007669"/>
    <property type="project" value="UniProtKB-SubCell"/>
</dbReference>